<reference evidence="2 3" key="1">
    <citation type="submission" date="2024-01" db="EMBL/GenBank/DDBJ databases">
        <title>A draft genome for the cacao thread blight pathogen Marasmiellus scandens.</title>
        <authorList>
            <person name="Baruah I.K."/>
            <person name="Leung J."/>
            <person name="Bukari Y."/>
            <person name="Amoako-Attah I."/>
            <person name="Meinhardt L.W."/>
            <person name="Bailey B.A."/>
            <person name="Cohen S.P."/>
        </authorList>
    </citation>
    <scope>NUCLEOTIDE SEQUENCE [LARGE SCALE GENOMIC DNA]</scope>
    <source>
        <strain evidence="2 3">GH-19</strain>
    </source>
</reference>
<protein>
    <submittedName>
        <fullName evidence="2">Uncharacterized protein</fullName>
    </submittedName>
</protein>
<name>A0ABR1JNS5_9AGAR</name>
<comment type="caution">
    <text evidence="2">The sequence shown here is derived from an EMBL/GenBank/DDBJ whole genome shotgun (WGS) entry which is preliminary data.</text>
</comment>
<keyword evidence="1" id="KW-0812">Transmembrane</keyword>
<evidence type="ECO:0000256" key="1">
    <source>
        <dbReference type="SAM" id="Phobius"/>
    </source>
</evidence>
<keyword evidence="1" id="KW-1133">Transmembrane helix</keyword>
<proteinExistence type="predicted"/>
<dbReference type="PANTHER" id="PTHR34286:SF1">
    <property type="entry name" value="TRANSMEMBRANE PROTEIN"/>
    <property type="match status" value="1"/>
</dbReference>
<keyword evidence="1" id="KW-0472">Membrane</keyword>
<feature type="transmembrane region" description="Helical" evidence="1">
    <location>
        <begin position="31"/>
        <end position="48"/>
    </location>
</feature>
<evidence type="ECO:0000313" key="2">
    <source>
        <dbReference type="EMBL" id="KAK7464739.1"/>
    </source>
</evidence>
<evidence type="ECO:0000313" key="3">
    <source>
        <dbReference type="Proteomes" id="UP001498398"/>
    </source>
</evidence>
<dbReference type="EMBL" id="JBANRG010000007">
    <property type="protein sequence ID" value="KAK7464739.1"/>
    <property type="molecule type" value="Genomic_DNA"/>
</dbReference>
<organism evidence="2 3">
    <name type="scientific">Marasmiellus scandens</name>
    <dbReference type="NCBI Taxonomy" id="2682957"/>
    <lineage>
        <taxon>Eukaryota</taxon>
        <taxon>Fungi</taxon>
        <taxon>Dikarya</taxon>
        <taxon>Basidiomycota</taxon>
        <taxon>Agaricomycotina</taxon>
        <taxon>Agaricomycetes</taxon>
        <taxon>Agaricomycetidae</taxon>
        <taxon>Agaricales</taxon>
        <taxon>Marasmiineae</taxon>
        <taxon>Omphalotaceae</taxon>
        <taxon>Marasmiellus</taxon>
    </lineage>
</organism>
<dbReference type="PANTHER" id="PTHR34286">
    <property type="entry name" value="TRANSMEMBRANE PROTEIN"/>
    <property type="match status" value="1"/>
</dbReference>
<sequence>MGGGAQYPYPKTVWSPAGGWWVRPSNWKTNTAVFSGFIALTVYGLYTFTSQREVRYVKPAKELAFGKYTGTASEKES</sequence>
<dbReference type="Proteomes" id="UP001498398">
    <property type="component" value="Unassembled WGS sequence"/>
</dbReference>
<accession>A0ABR1JNS5</accession>
<keyword evidence="3" id="KW-1185">Reference proteome</keyword>
<gene>
    <name evidence="2" type="ORF">VKT23_005945</name>
</gene>